<keyword evidence="6 12" id="KW-0697">Rotamase</keyword>
<feature type="domain" description="PPIase FKBP-type" evidence="16">
    <location>
        <begin position="164"/>
        <end position="246"/>
    </location>
</feature>
<proteinExistence type="inferred from homology"/>
<keyword evidence="12" id="KW-0963">Cytoplasm</keyword>
<evidence type="ECO:0000313" key="17">
    <source>
        <dbReference type="EMBL" id="MCQ4839118.1"/>
    </source>
</evidence>
<evidence type="ECO:0000256" key="12">
    <source>
        <dbReference type="HAMAP-Rule" id="MF_00303"/>
    </source>
</evidence>
<feature type="compositionally biased region" description="Basic residues" evidence="15">
    <location>
        <begin position="435"/>
        <end position="447"/>
    </location>
</feature>
<dbReference type="EMBL" id="JANFZH010000006">
    <property type="protein sequence ID" value="MCQ4839118.1"/>
    <property type="molecule type" value="Genomic_DNA"/>
</dbReference>
<dbReference type="SUPFAM" id="SSF109998">
    <property type="entry name" value="Triger factor/SurA peptide-binding domain-like"/>
    <property type="match status" value="1"/>
</dbReference>
<dbReference type="PIRSF" id="PIRSF003095">
    <property type="entry name" value="Trigger_factor"/>
    <property type="match status" value="1"/>
</dbReference>
<evidence type="ECO:0000256" key="11">
    <source>
        <dbReference type="ARBA" id="ARBA00029986"/>
    </source>
</evidence>
<evidence type="ECO:0000256" key="4">
    <source>
        <dbReference type="ARBA" id="ARBA00016902"/>
    </source>
</evidence>
<comment type="caution">
    <text evidence="17">The sequence shown here is derived from an EMBL/GenBank/DDBJ whole genome shotgun (WGS) entry which is preliminary data.</text>
</comment>
<dbReference type="PANTHER" id="PTHR30560:SF3">
    <property type="entry name" value="TRIGGER FACTOR-LIKE PROTEIN TIG, CHLOROPLASTIC"/>
    <property type="match status" value="1"/>
</dbReference>
<evidence type="ECO:0000256" key="15">
    <source>
        <dbReference type="SAM" id="MobiDB-lite"/>
    </source>
</evidence>
<evidence type="ECO:0000259" key="16">
    <source>
        <dbReference type="PROSITE" id="PS50059"/>
    </source>
</evidence>
<keyword evidence="9 12" id="KW-0131">Cell cycle</keyword>
<dbReference type="Proteomes" id="UP001524473">
    <property type="component" value="Unassembled WGS sequence"/>
</dbReference>
<keyword evidence="7 12" id="KW-0143">Chaperone</keyword>
<keyword evidence="18" id="KW-1185">Reference proteome</keyword>
<evidence type="ECO:0000256" key="10">
    <source>
        <dbReference type="ARBA" id="ARBA00024849"/>
    </source>
</evidence>
<dbReference type="InterPro" id="IPR036611">
    <property type="entry name" value="Trigger_fac_ribosome-bd_sf"/>
</dbReference>
<comment type="subcellular location">
    <subcellularLocation>
        <location evidence="12">Cytoplasm</location>
    </subcellularLocation>
    <text evidence="12">About half TF is bound to the ribosome near the polypeptide exit tunnel while the other half is free in the cytoplasm.</text>
</comment>
<dbReference type="NCBIfam" id="TIGR00115">
    <property type="entry name" value="tig"/>
    <property type="match status" value="1"/>
</dbReference>
<dbReference type="Pfam" id="PF05697">
    <property type="entry name" value="Trigger_N"/>
    <property type="match status" value="1"/>
</dbReference>
<dbReference type="InterPro" id="IPR005215">
    <property type="entry name" value="Trig_fac"/>
</dbReference>
<organism evidence="17 18">
    <name type="scientific">Neglectibacter timonensis</name>
    <dbReference type="NCBI Taxonomy" id="1776382"/>
    <lineage>
        <taxon>Bacteria</taxon>
        <taxon>Bacillati</taxon>
        <taxon>Bacillota</taxon>
        <taxon>Clostridia</taxon>
        <taxon>Eubacteriales</taxon>
        <taxon>Oscillospiraceae</taxon>
        <taxon>Neglectibacter</taxon>
    </lineage>
</organism>
<evidence type="ECO:0000256" key="13">
    <source>
        <dbReference type="PROSITE-ProRule" id="PRU00277"/>
    </source>
</evidence>
<evidence type="ECO:0000313" key="18">
    <source>
        <dbReference type="Proteomes" id="UP001524473"/>
    </source>
</evidence>
<dbReference type="Pfam" id="PF00254">
    <property type="entry name" value="FKBP_C"/>
    <property type="match status" value="1"/>
</dbReference>
<dbReference type="PANTHER" id="PTHR30560">
    <property type="entry name" value="TRIGGER FACTOR CHAPERONE AND PEPTIDYL-PROLYL CIS/TRANS ISOMERASE"/>
    <property type="match status" value="1"/>
</dbReference>
<dbReference type="InterPro" id="IPR008880">
    <property type="entry name" value="Trigger_fac_C"/>
</dbReference>
<dbReference type="SUPFAM" id="SSF54534">
    <property type="entry name" value="FKBP-like"/>
    <property type="match status" value="1"/>
</dbReference>
<comment type="catalytic activity">
    <reaction evidence="1 12 13">
        <text>[protein]-peptidylproline (omega=180) = [protein]-peptidylproline (omega=0)</text>
        <dbReference type="Rhea" id="RHEA:16237"/>
        <dbReference type="Rhea" id="RHEA-COMP:10747"/>
        <dbReference type="Rhea" id="RHEA-COMP:10748"/>
        <dbReference type="ChEBI" id="CHEBI:83833"/>
        <dbReference type="ChEBI" id="CHEBI:83834"/>
        <dbReference type="EC" id="5.2.1.8"/>
    </reaction>
</comment>
<evidence type="ECO:0000256" key="14">
    <source>
        <dbReference type="RuleBase" id="RU003914"/>
    </source>
</evidence>
<evidence type="ECO:0000256" key="3">
    <source>
        <dbReference type="ARBA" id="ARBA00013194"/>
    </source>
</evidence>
<protein>
    <recommendedName>
        <fullName evidence="4 12">Trigger factor</fullName>
        <shortName evidence="12">TF</shortName>
        <ecNumber evidence="3 12">5.2.1.8</ecNumber>
    </recommendedName>
    <alternativeName>
        <fullName evidence="11 12">PPIase</fullName>
    </alternativeName>
</protein>
<dbReference type="PROSITE" id="PS50059">
    <property type="entry name" value="FKBP_PPIASE"/>
    <property type="match status" value="1"/>
</dbReference>
<keyword evidence="5 12" id="KW-0132">Cell division</keyword>
<dbReference type="Pfam" id="PF05698">
    <property type="entry name" value="Trigger_C"/>
    <property type="match status" value="1"/>
</dbReference>
<evidence type="ECO:0000256" key="7">
    <source>
        <dbReference type="ARBA" id="ARBA00023186"/>
    </source>
</evidence>
<dbReference type="EC" id="5.2.1.8" evidence="3 12"/>
<dbReference type="RefSeq" id="WP_256191592.1">
    <property type="nucleotide sequence ID" value="NZ_CAJKKG010000046.1"/>
</dbReference>
<keyword evidence="8 12" id="KW-0413">Isomerase</keyword>
<comment type="function">
    <text evidence="10 12">Involved in protein export. Acts as a chaperone by maintaining the newly synthesized protein in an open conformation. Functions as a peptidyl-prolyl cis-trans isomerase.</text>
</comment>
<evidence type="ECO:0000256" key="5">
    <source>
        <dbReference type="ARBA" id="ARBA00022618"/>
    </source>
</evidence>
<dbReference type="HAMAP" id="MF_00303">
    <property type="entry name" value="Trigger_factor_Tig"/>
    <property type="match status" value="1"/>
</dbReference>
<gene>
    <name evidence="12 17" type="primary">tig</name>
    <name evidence="17" type="ORF">NE695_04200</name>
</gene>
<dbReference type="Gene3D" id="3.10.50.40">
    <property type="match status" value="1"/>
</dbReference>
<dbReference type="InterPro" id="IPR008881">
    <property type="entry name" value="Trigger_fac_ribosome-bd_bac"/>
</dbReference>
<evidence type="ECO:0000256" key="2">
    <source>
        <dbReference type="ARBA" id="ARBA00005464"/>
    </source>
</evidence>
<comment type="similarity">
    <text evidence="2 12 14">Belongs to the FKBP-type PPIase family. Tig subfamily.</text>
</comment>
<evidence type="ECO:0000256" key="6">
    <source>
        <dbReference type="ARBA" id="ARBA00023110"/>
    </source>
</evidence>
<dbReference type="GO" id="GO:0003755">
    <property type="term" value="F:peptidyl-prolyl cis-trans isomerase activity"/>
    <property type="evidence" value="ECO:0007669"/>
    <property type="project" value="UniProtKB-EC"/>
</dbReference>
<accession>A0ABT1RWU5</accession>
<dbReference type="InterPro" id="IPR046357">
    <property type="entry name" value="PPIase_dom_sf"/>
</dbReference>
<dbReference type="Gene3D" id="3.30.70.1050">
    <property type="entry name" value="Trigger factor ribosome-binding domain"/>
    <property type="match status" value="1"/>
</dbReference>
<feature type="region of interest" description="Disordered" evidence="15">
    <location>
        <begin position="427"/>
        <end position="460"/>
    </location>
</feature>
<dbReference type="SUPFAM" id="SSF102735">
    <property type="entry name" value="Trigger factor ribosome-binding domain"/>
    <property type="match status" value="1"/>
</dbReference>
<dbReference type="InterPro" id="IPR037041">
    <property type="entry name" value="Trigger_fac_C_sf"/>
</dbReference>
<dbReference type="Gene3D" id="1.10.3120.10">
    <property type="entry name" value="Trigger factor, C-terminal domain"/>
    <property type="match status" value="1"/>
</dbReference>
<dbReference type="InterPro" id="IPR027304">
    <property type="entry name" value="Trigger_fact/SurA_dom_sf"/>
</dbReference>
<name>A0ABT1RWU5_9FIRM</name>
<sequence>MNLKATNNVETNKYELEIEVTSEEFNQAINEVYKKESKKMNIPGFRKGKAPRAFIEKYYGEEVFFEAAVDHLYRPMVMEAVEKSELKVISIGEFKIDEIGKEKGILCKLNVVVKPEVKIDGYKGIEVTKEPVAVTEGDIDAEIERVRERNSRMVNVDDRAAENGDITVIDFDGYVDGKQFDGGKAENYELTLGAGQFIPGFEEQIIGHAIGEEFDVNVKFPEDYHAEELKGKDATFKIKLHEIKMKELPEVDDEFVKDVSEFDTVADYRNDLEKHLLEQRQKAADSDAENQMVDAIIEKVDAVIPEEMIENEIDEMINSFAYRLQSQGLNLETYLKYTGMSTDNLREQYKLQAERQVKVRLGLEKIAELEDIKPTEEETEAEFEKLAKAYEMPVENVKNFVSVEAINADIANQKVIDFIRENAVITEAKPEKKPAAKKKAAPKKKSTKKEEISEEEKTED</sequence>
<evidence type="ECO:0000256" key="9">
    <source>
        <dbReference type="ARBA" id="ARBA00023306"/>
    </source>
</evidence>
<evidence type="ECO:0000256" key="8">
    <source>
        <dbReference type="ARBA" id="ARBA00023235"/>
    </source>
</evidence>
<comment type="domain">
    <text evidence="12">Consists of 3 domains; the N-terminus binds the ribosome, the middle domain has PPIase activity, while the C-terminus has intrinsic chaperone activity on its own.</text>
</comment>
<evidence type="ECO:0000256" key="1">
    <source>
        <dbReference type="ARBA" id="ARBA00000971"/>
    </source>
</evidence>
<reference evidence="17 18" key="1">
    <citation type="submission" date="2022-06" db="EMBL/GenBank/DDBJ databases">
        <title>Isolation of gut microbiota from human fecal samples.</title>
        <authorList>
            <person name="Pamer E.G."/>
            <person name="Barat B."/>
            <person name="Waligurski E."/>
            <person name="Medina S."/>
            <person name="Paddock L."/>
            <person name="Mostad J."/>
        </authorList>
    </citation>
    <scope>NUCLEOTIDE SEQUENCE [LARGE SCALE GENOMIC DNA]</scope>
    <source>
        <strain evidence="17 18">DFI.9.73</strain>
    </source>
</reference>
<dbReference type="InterPro" id="IPR001179">
    <property type="entry name" value="PPIase_FKBP_dom"/>
</dbReference>